<evidence type="ECO:0000313" key="2">
    <source>
        <dbReference type="Proteomes" id="UP001189429"/>
    </source>
</evidence>
<sequence length="132" mass="13593">ALIPLAGIGLGASWRPWACFSDASMWGYAVATSHFNANELRGIGRGDPLGTEVAVRVSLSAAGDDDAAFAGLGQPPLGRGTERRRRVGGIDYGAIAAAACRGGILALPDSALAAHRWQLVVRGAFLFAAPVH</sequence>
<dbReference type="EMBL" id="CAUYUJ010021345">
    <property type="protein sequence ID" value="CAK0904076.1"/>
    <property type="molecule type" value="Genomic_DNA"/>
</dbReference>
<accession>A0ABN9XVG9</accession>
<evidence type="ECO:0000313" key="1">
    <source>
        <dbReference type="EMBL" id="CAK0904076.1"/>
    </source>
</evidence>
<organism evidence="1 2">
    <name type="scientific">Prorocentrum cordatum</name>
    <dbReference type="NCBI Taxonomy" id="2364126"/>
    <lineage>
        <taxon>Eukaryota</taxon>
        <taxon>Sar</taxon>
        <taxon>Alveolata</taxon>
        <taxon>Dinophyceae</taxon>
        <taxon>Prorocentrales</taxon>
        <taxon>Prorocentraceae</taxon>
        <taxon>Prorocentrum</taxon>
    </lineage>
</organism>
<name>A0ABN9XVG9_9DINO</name>
<reference evidence="1" key="1">
    <citation type="submission" date="2023-10" db="EMBL/GenBank/DDBJ databases">
        <authorList>
            <person name="Chen Y."/>
            <person name="Shah S."/>
            <person name="Dougan E. K."/>
            <person name="Thang M."/>
            <person name="Chan C."/>
        </authorList>
    </citation>
    <scope>NUCLEOTIDE SEQUENCE [LARGE SCALE GENOMIC DNA]</scope>
</reference>
<gene>
    <name evidence="1" type="ORF">PCOR1329_LOCUS80212</name>
</gene>
<feature type="non-terminal residue" evidence="1">
    <location>
        <position position="1"/>
    </location>
</feature>
<proteinExistence type="predicted"/>
<dbReference type="Proteomes" id="UP001189429">
    <property type="component" value="Unassembled WGS sequence"/>
</dbReference>
<protein>
    <submittedName>
        <fullName evidence="1">Uncharacterized protein</fullName>
    </submittedName>
</protein>
<comment type="caution">
    <text evidence="1">The sequence shown here is derived from an EMBL/GenBank/DDBJ whole genome shotgun (WGS) entry which is preliminary data.</text>
</comment>
<keyword evidence="2" id="KW-1185">Reference proteome</keyword>
<feature type="non-terminal residue" evidence="1">
    <location>
        <position position="132"/>
    </location>
</feature>